<protein>
    <submittedName>
        <fullName evidence="2">Nucleoside-diphosphate-sugar epimerase</fullName>
    </submittedName>
</protein>
<dbReference type="Gene3D" id="3.40.50.720">
    <property type="entry name" value="NAD(P)-binding Rossmann-like Domain"/>
    <property type="match status" value="1"/>
</dbReference>
<dbReference type="GO" id="GO:0005737">
    <property type="term" value="C:cytoplasm"/>
    <property type="evidence" value="ECO:0007669"/>
    <property type="project" value="TreeGrafter"/>
</dbReference>
<evidence type="ECO:0000313" key="3">
    <source>
        <dbReference type="Proteomes" id="UP000183257"/>
    </source>
</evidence>
<evidence type="ECO:0000259" key="1">
    <source>
        <dbReference type="Pfam" id="PF01370"/>
    </source>
</evidence>
<dbReference type="PANTHER" id="PTHR48079">
    <property type="entry name" value="PROTEIN YEEZ"/>
    <property type="match status" value="1"/>
</dbReference>
<gene>
    <name evidence="2" type="ORF">SAMN05660313_02849</name>
</gene>
<dbReference type="AlphaFoldDB" id="A0A1K1QQS5"/>
<dbReference type="InterPro" id="IPR001509">
    <property type="entry name" value="Epimerase_deHydtase"/>
</dbReference>
<dbReference type="OrthoDB" id="596910at2"/>
<keyword evidence="3" id="KW-1185">Reference proteome</keyword>
<feature type="domain" description="NAD-dependent epimerase/dehydratase" evidence="1">
    <location>
        <begin position="2"/>
        <end position="235"/>
    </location>
</feature>
<dbReference type="InterPro" id="IPR051783">
    <property type="entry name" value="NAD(P)-dependent_oxidoreduct"/>
</dbReference>
<dbReference type="InterPro" id="IPR036291">
    <property type="entry name" value="NAD(P)-bd_dom_sf"/>
</dbReference>
<dbReference type="PANTHER" id="PTHR48079:SF6">
    <property type="entry name" value="NAD(P)-BINDING DOMAIN-CONTAINING PROTEIN-RELATED"/>
    <property type="match status" value="1"/>
</dbReference>
<accession>A0A1K1QQS5</accession>
<name>A0A1K1QQS5_9FLAO</name>
<reference evidence="3" key="1">
    <citation type="submission" date="2016-11" db="EMBL/GenBank/DDBJ databases">
        <authorList>
            <person name="Varghese N."/>
            <person name="Submissions S."/>
        </authorList>
    </citation>
    <scope>NUCLEOTIDE SEQUENCE [LARGE SCALE GENOMIC DNA]</scope>
    <source>
        <strain evidence="3">DSM 24786</strain>
    </source>
</reference>
<dbReference type="GO" id="GO:0004029">
    <property type="term" value="F:aldehyde dehydrogenase (NAD+) activity"/>
    <property type="evidence" value="ECO:0007669"/>
    <property type="project" value="TreeGrafter"/>
</dbReference>
<dbReference type="SUPFAM" id="SSF51735">
    <property type="entry name" value="NAD(P)-binding Rossmann-fold domains"/>
    <property type="match status" value="1"/>
</dbReference>
<dbReference type="Proteomes" id="UP000183257">
    <property type="component" value="Unassembled WGS sequence"/>
</dbReference>
<sequence>MILVTGGTGLVGAHLLLQLLKKEEAVTAIHRETSDLKQVKKVFSYYVDNAGELYAKINWIVADITDVPSLENAFIGITHVYHCAALISFDPNDYFKLRRTNATGTANIVNLCLALNIEKLAYISSIATMGKNEASPNVTEETEWNDANVNVYALTKYAAEMEVWRGTQEGLDAVIVNPGVILGPGYWDSGSGQFFSKTAKGLTYYPPNGTGFVSVSDVVDACIDLMNSSIKNERYIVVAKNATFKEVLGKIASFLGKSAPHKELKIWQLHILYRLDWLAHLITRRGRKLSKMQVNGLKSQDIYDNKKITKALDFTYTDIDNVLKFTSEVLLKEQS</sequence>
<proteinExistence type="predicted"/>
<dbReference type="EMBL" id="FPIY01000004">
    <property type="protein sequence ID" value="SFW61630.1"/>
    <property type="molecule type" value="Genomic_DNA"/>
</dbReference>
<evidence type="ECO:0000313" key="2">
    <source>
        <dbReference type="EMBL" id="SFW61630.1"/>
    </source>
</evidence>
<dbReference type="STRING" id="76595.SAMN05660313_02849"/>
<organism evidence="2 3">
    <name type="scientific">Cellulophaga fucicola</name>
    <dbReference type="NCBI Taxonomy" id="76595"/>
    <lineage>
        <taxon>Bacteria</taxon>
        <taxon>Pseudomonadati</taxon>
        <taxon>Bacteroidota</taxon>
        <taxon>Flavobacteriia</taxon>
        <taxon>Flavobacteriales</taxon>
        <taxon>Flavobacteriaceae</taxon>
        <taxon>Cellulophaga</taxon>
    </lineage>
</organism>
<dbReference type="Pfam" id="PF01370">
    <property type="entry name" value="Epimerase"/>
    <property type="match status" value="1"/>
</dbReference>
<dbReference type="RefSeq" id="WP_072304472.1">
    <property type="nucleotide sequence ID" value="NZ_FPIY01000004.1"/>
</dbReference>